<evidence type="ECO:0000313" key="2">
    <source>
        <dbReference type="Proteomes" id="UP001480595"/>
    </source>
</evidence>
<organism evidence="1 2">
    <name type="scientific">Apiospora phragmitis</name>
    <dbReference type="NCBI Taxonomy" id="2905665"/>
    <lineage>
        <taxon>Eukaryota</taxon>
        <taxon>Fungi</taxon>
        <taxon>Dikarya</taxon>
        <taxon>Ascomycota</taxon>
        <taxon>Pezizomycotina</taxon>
        <taxon>Sordariomycetes</taxon>
        <taxon>Xylariomycetidae</taxon>
        <taxon>Amphisphaeriales</taxon>
        <taxon>Apiosporaceae</taxon>
        <taxon>Apiospora</taxon>
    </lineage>
</organism>
<proteinExistence type="predicted"/>
<gene>
    <name evidence="1" type="ORF">PG994_015150</name>
</gene>
<dbReference type="GeneID" id="92099622"/>
<dbReference type="Proteomes" id="UP001480595">
    <property type="component" value="Unassembled WGS sequence"/>
</dbReference>
<protein>
    <submittedName>
        <fullName evidence="1">Uncharacterized protein</fullName>
    </submittedName>
</protein>
<reference evidence="1 2" key="1">
    <citation type="submission" date="2023-01" db="EMBL/GenBank/DDBJ databases">
        <title>Analysis of 21 Apiospora genomes using comparative genomics revels a genus with tremendous synthesis potential of carbohydrate active enzymes and secondary metabolites.</title>
        <authorList>
            <person name="Sorensen T."/>
        </authorList>
    </citation>
    <scope>NUCLEOTIDE SEQUENCE [LARGE SCALE GENOMIC DNA]</scope>
    <source>
        <strain evidence="1 2">CBS 135458</strain>
    </source>
</reference>
<sequence length="100" mass="11959">MSIDPRPRSSFYSDEFQLDDLLHRLSEQTWEQEVFTLQLLLQENEELSRELSGLQRRWKLVYKAMAVSAETASQMNIMIKRFQELLAKEQNKWKANFTAF</sequence>
<keyword evidence="2" id="KW-1185">Reference proteome</keyword>
<evidence type="ECO:0000313" key="1">
    <source>
        <dbReference type="EMBL" id="KAK8038383.1"/>
    </source>
</evidence>
<accession>A0ABR1SVM8</accession>
<comment type="caution">
    <text evidence="1">The sequence shown here is derived from an EMBL/GenBank/DDBJ whole genome shotgun (WGS) entry which is preliminary data.</text>
</comment>
<dbReference type="RefSeq" id="XP_066708235.1">
    <property type="nucleotide sequence ID" value="XM_066866559.1"/>
</dbReference>
<name>A0ABR1SVM8_9PEZI</name>
<dbReference type="EMBL" id="JAQQWL010000016">
    <property type="protein sequence ID" value="KAK8038383.1"/>
    <property type="molecule type" value="Genomic_DNA"/>
</dbReference>